<feature type="chain" id="PRO_5011771132" description="DUF4148 domain-containing protein" evidence="1">
    <location>
        <begin position="25"/>
        <end position="112"/>
    </location>
</feature>
<feature type="signal peptide" evidence="1">
    <location>
        <begin position="1"/>
        <end position="24"/>
    </location>
</feature>
<evidence type="ECO:0008006" key="4">
    <source>
        <dbReference type="Google" id="ProtNLM"/>
    </source>
</evidence>
<evidence type="ECO:0000256" key="1">
    <source>
        <dbReference type="SAM" id="SignalP"/>
    </source>
</evidence>
<evidence type="ECO:0000313" key="3">
    <source>
        <dbReference type="Proteomes" id="UP000199002"/>
    </source>
</evidence>
<sequence>MTVRKPLTLTLIAFAIAAPGLASASSLYHPADGEVGMTTHPDHMQSTMSRGDVLQAVEVARRDGTLATLSRGGALPVKATGATKTREQVQQEFLNMSAAEKKALQDLYGGGR</sequence>
<dbReference type="Proteomes" id="UP000199002">
    <property type="component" value="Unassembled WGS sequence"/>
</dbReference>
<dbReference type="EMBL" id="FNQJ01000025">
    <property type="protein sequence ID" value="SEA72630.1"/>
    <property type="molecule type" value="Genomic_DNA"/>
</dbReference>
<dbReference type="STRING" id="592050.SAMN05421875_12531"/>
<dbReference type="GeneID" id="34235157"/>
<gene>
    <name evidence="2" type="ORF">SAMN05421875_12531</name>
</gene>
<accession>A0A1H4DJM5</accession>
<keyword evidence="1" id="KW-0732">Signal</keyword>
<name>A0A1H4DJM5_9BURK</name>
<protein>
    <recommendedName>
        <fullName evidence="4">DUF4148 domain-containing protein</fullName>
    </recommendedName>
</protein>
<proteinExistence type="predicted"/>
<dbReference type="AlphaFoldDB" id="A0A1H4DJM5"/>
<dbReference type="RefSeq" id="WP_092699766.1">
    <property type="nucleotide sequence ID" value="NZ_FNQJ01000025.1"/>
</dbReference>
<keyword evidence="3" id="KW-1185">Reference proteome</keyword>
<evidence type="ECO:0000313" key="2">
    <source>
        <dbReference type="EMBL" id="SEA72630.1"/>
    </source>
</evidence>
<organism evidence="2 3">
    <name type="scientific">Acidovorax soli</name>
    <dbReference type="NCBI Taxonomy" id="592050"/>
    <lineage>
        <taxon>Bacteria</taxon>
        <taxon>Pseudomonadati</taxon>
        <taxon>Pseudomonadota</taxon>
        <taxon>Betaproteobacteria</taxon>
        <taxon>Burkholderiales</taxon>
        <taxon>Comamonadaceae</taxon>
        <taxon>Acidovorax</taxon>
    </lineage>
</organism>
<reference evidence="3" key="1">
    <citation type="submission" date="2016-10" db="EMBL/GenBank/DDBJ databases">
        <authorList>
            <person name="Varghese N."/>
            <person name="Submissions S."/>
        </authorList>
    </citation>
    <scope>NUCLEOTIDE SEQUENCE [LARGE SCALE GENOMIC DNA]</scope>
    <source>
        <strain evidence="3">DSM 25157</strain>
    </source>
</reference>